<dbReference type="GO" id="GO:0008168">
    <property type="term" value="F:methyltransferase activity"/>
    <property type="evidence" value="ECO:0007669"/>
    <property type="project" value="UniProtKB-KW"/>
</dbReference>
<protein>
    <recommendedName>
        <fullName evidence="5">Iron-sulfur cluster assembly factor IBA57 homolog, mitochondrial</fullName>
    </recommendedName>
</protein>
<feature type="domain" description="CAF17 C-terminal" evidence="6">
    <location>
        <begin position="223"/>
        <end position="300"/>
    </location>
</feature>
<evidence type="ECO:0000256" key="4">
    <source>
        <dbReference type="ARBA" id="ARBA00093447"/>
    </source>
</evidence>
<gene>
    <name evidence="7" type="ORF">DM02DRAFT_476315</name>
</gene>
<dbReference type="STRING" id="97972.A0A2V1D5L7"/>
<organism evidence="7 8">
    <name type="scientific">Periconia macrospinosa</name>
    <dbReference type="NCBI Taxonomy" id="97972"/>
    <lineage>
        <taxon>Eukaryota</taxon>
        <taxon>Fungi</taxon>
        <taxon>Dikarya</taxon>
        <taxon>Ascomycota</taxon>
        <taxon>Pezizomycotina</taxon>
        <taxon>Dothideomycetes</taxon>
        <taxon>Pleosporomycetidae</taxon>
        <taxon>Pleosporales</taxon>
        <taxon>Massarineae</taxon>
        <taxon>Periconiaceae</taxon>
        <taxon>Periconia</taxon>
    </lineage>
</organism>
<evidence type="ECO:0000256" key="1">
    <source>
        <dbReference type="ARBA" id="ARBA00004305"/>
    </source>
</evidence>
<keyword evidence="2" id="KW-0809">Transit peptide</keyword>
<feature type="non-terminal residue" evidence="7">
    <location>
        <position position="1"/>
    </location>
</feature>
<dbReference type="EMBL" id="KZ805598">
    <property type="protein sequence ID" value="PVH93302.1"/>
    <property type="molecule type" value="Genomic_DNA"/>
</dbReference>
<evidence type="ECO:0000313" key="8">
    <source>
        <dbReference type="Proteomes" id="UP000244855"/>
    </source>
</evidence>
<dbReference type="AlphaFoldDB" id="A0A2V1D5L7"/>
<accession>A0A2V1D5L7</accession>
<dbReference type="PANTHER" id="PTHR22602">
    <property type="entry name" value="TRANSFERASE CAF17, MITOCHONDRIAL-RELATED"/>
    <property type="match status" value="1"/>
</dbReference>
<name>A0A2V1D5L7_9PLEO</name>
<dbReference type="InterPro" id="IPR045179">
    <property type="entry name" value="YgfZ/GcvT"/>
</dbReference>
<dbReference type="GO" id="GO:0005759">
    <property type="term" value="C:mitochondrial matrix"/>
    <property type="evidence" value="ECO:0007669"/>
    <property type="project" value="UniProtKB-SubCell"/>
</dbReference>
<sequence>EPVKEGLAPLPSRRLVSLSGPDAAKFLQGLITNNVDKNRESPFYAAFLDARGRVLWDVFVWVYPELTAKEGDWACDIEVDGGELEALLKHLKRHKLRSKVNIKIVEESEMGVWAGWGLSSADSIDGERVVASIIDPRGDSFGMRYLLKGSQPLENPPVPVVDTDQYHLRRYCFGIPEGPSEIPREAALPMEYNIDLSQGIDFKKGCYVGQELTIRTKHTGVVRKRVLPLVLKPLTSSEGHNTITPIHKLPEPGTDIKQLDENMGLKKGRAAGKFIAGIGNRGLGLARLEMMTSMRVSAEGGSWKPDAKFGIPVGNDEVMEVEALAPVEFRKRIWDLWDKNRTRV</sequence>
<evidence type="ECO:0000256" key="3">
    <source>
        <dbReference type="ARBA" id="ARBA00023128"/>
    </source>
</evidence>
<keyword evidence="7" id="KW-0489">Methyltransferase</keyword>
<comment type="subcellular location">
    <subcellularLocation>
        <location evidence="1">Mitochondrion matrix</location>
    </subcellularLocation>
</comment>
<keyword evidence="3" id="KW-0496">Mitochondrion</keyword>
<dbReference type="InterPro" id="IPR057460">
    <property type="entry name" value="CAF17_C"/>
</dbReference>
<dbReference type="Proteomes" id="UP000244855">
    <property type="component" value="Unassembled WGS sequence"/>
</dbReference>
<dbReference type="GO" id="GO:0032259">
    <property type="term" value="P:methylation"/>
    <property type="evidence" value="ECO:0007669"/>
    <property type="project" value="UniProtKB-KW"/>
</dbReference>
<dbReference type="SUPFAM" id="SSF103025">
    <property type="entry name" value="Folate-binding domain"/>
    <property type="match status" value="1"/>
</dbReference>
<dbReference type="Gene3D" id="2.40.30.160">
    <property type="match status" value="1"/>
</dbReference>
<comment type="similarity">
    <text evidence="4">Belongs to the GcvT family. CAF17/IBA57 subfamily.</text>
</comment>
<keyword evidence="7" id="KW-0808">Transferase</keyword>
<dbReference type="Pfam" id="PF25455">
    <property type="entry name" value="Beta-barrel_CAF17_C"/>
    <property type="match status" value="1"/>
</dbReference>
<dbReference type="PANTHER" id="PTHR22602:SF0">
    <property type="entry name" value="TRANSFERASE CAF17, MITOCHONDRIAL-RELATED"/>
    <property type="match status" value="1"/>
</dbReference>
<feature type="non-terminal residue" evidence="7">
    <location>
        <position position="344"/>
    </location>
</feature>
<dbReference type="Gene3D" id="3.30.1360.120">
    <property type="entry name" value="Probable tRNA modification gtpase trme, domain 1"/>
    <property type="match status" value="1"/>
</dbReference>
<evidence type="ECO:0000313" key="7">
    <source>
        <dbReference type="EMBL" id="PVH93302.1"/>
    </source>
</evidence>
<keyword evidence="8" id="KW-1185">Reference proteome</keyword>
<dbReference type="InterPro" id="IPR017703">
    <property type="entry name" value="YgfZ/GCV_T_CS"/>
</dbReference>
<reference evidence="7 8" key="1">
    <citation type="journal article" date="2018" name="Sci. Rep.">
        <title>Comparative genomics provides insights into the lifestyle and reveals functional heterogeneity of dark septate endophytic fungi.</title>
        <authorList>
            <person name="Knapp D.G."/>
            <person name="Nemeth J.B."/>
            <person name="Barry K."/>
            <person name="Hainaut M."/>
            <person name="Henrissat B."/>
            <person name="Johnson J."/>
            <person name="Kuo A."/>
            <person name="Lim J.H.P."/>
            <person name="Lipzen A."/>
            <person name="Nolan M."/>
            <person name="Ohm R.A."/>
            <person name="Tamas L."/>
            <person name="Grigoriev I.V."/>
            <person name="Spatafora J.W."/>
            <person name="Nagy L.G."/>
            <person name="Kovacs G.M."/>
        </authorList>
    </citation>
    <scope>NUCLEOTIDE SEQUENCE [LARGE SCALE GENOMIC DNA]</scope>
    <source>
        <strain evidence="7 8">DSE2036</strain>
    </source>
</reference>
<evidence type="ECO:0000259" key="6">
    <source>
        <dbReference type="Pfam" id="PF25455"/>
    </source>
</evidence>
<dbReference type="InterPro" id="IPR027266">
    <property type="entry name" value="TrmE/GcvT-like"/>
</dbReference>
<dbReference type="OrthoDB" id="191995at2759"/>
<dbReference type="GO" id="GO:0016226">
    <property type="term" value="P:iron-sulfur cluster assembly"/>
    <property type="evidence" value="ECO:0007669"/>
    <property type="project" value="TreeGrafter"/>
</dbReference>
<evidence type="ECO:0000256" key="5">
    <source>
        <dbReference type="ARBA" id="ARBA00093637"/>
    </source>
</evidence>
<dbReference type="NCBIfam" id="TIGR03317">
    <property type="entry name" value="ygfZ_signature"/>
    <property type="match status" value="1"/>
</dbReference>
<proteinExistence type="inferred from homology"/>
<evidence type="ECO:0000256" key="2">
    <source>
        <dbReference type="ARBA" id="ARBA00022946"/>
    </source>
</evidence>